<reference evidence="1 2" key="1">
    <citation type="journal article" date="2024" name="Int. J. Syst. Evol. Microbiol.">
        <title>Clostridium omnivorum sp. nov., isolated from anoxic soil under the treatment of reductive soil disinfestation.</title>
        <authorList>
            <person name="Ueki A."/>
            <person name="Tonouchi A."/>
            <person name="Kaku N."/>
            <person name="Honma S."/>
            <person name="Ueki K."/>
        </authorList>
    </citation>
    <scope>NUCLEOTIDE SEQUENCE [LARGE SCALE GENOMIC DNA]</scope>
    <source>
        <strain evidence="1 2">E14</strain>
    </source>
</reference>
<keyword evidence="2" id="KW-1185">Reference proteome</keyword>
<evidence type="ECO:0000313" key="2">
    <source>
        <dbReference type="Proteomes" id="UP001208567"/>
    </source>
</evidence>
<dbReference type="Proteomes" id="UP001208567">
    <property type="component" value="Unassembled WGS sequence"/>
</dbReference>
<sequence length="621" mass="70455">MDDERKKAIEQLRNASPLEATKILQQMELYDAKSSQEIIDEVYEQFASGDNMKDEILKPVFLSIIDGLLEATAGGRAARKKGLNASRVLQECESFSYDAEQQNGTKIDAYTEYKNARENDDTNSHMTQEYNGENRSKLYEDKNAMENYKQERVVGEKTLIDEYTGKRNLYLKQDNPNQHYNDETHRKQAQPDHIVPLKQVHDKFKSNYALDDSDIKRIANIDDNFAVTSAEINQVKKELSNSEYIEWMDEHEQSVAEQTKENMLSLQKSAEKAVDDKANEIVLKNLFGKGEVNKETYRELVEKFKEGNGSISKEQRQAIEEQLKKEKVSEIRGTALNNAAGQAKDYAVGNLILFIIKPVYYEICDMLKNGIQQGVGASSTTEALKIRFDRVKTHVLTHAKAFLGDNMWDFVKGFVSSLIEGIISLFVGMFKQILKIIKEGIKIFVQSAKILFGKDSCQMTPTEKGDAIIKLIGGSVIAISGIAIESILNKIGIGDPWSVVLSTMFSGIASALFMYVLDEADLFSTKAEKRRDRIIEIFNERIKDINEAANTCNIVAIETFKRQQEEFETINDQINSGLHENNIIVINEGLYKMAKFMKVDLPYSSTEEFCDYMDSEDTILL</sequence>
<evidence type="ECO:0000313" key="1">
    <source>
        <dbReference type="EMBL" id="GLC31143.1"/>
    </source>
</evidence>
<dbReference type="RefSeq" id="WP_264850421.1">
    <property type="nucleotide sequence ID" value="NZ_BRXR01000001.1"/>
</dbReference>
<dbReference type="EMBL" id="BRXR01000001">
    <property type="protein sequence ID" value="GLC31143.1"/>
    <property type="molecule type" value="Genomic_DNA"/>
</dbReference>
<protein>
    <recommendedName>
        <fullName evidence="3">DNA repair protein</fullName>
    </recommendedName>
</protein>
<gene>
    <name evidence="1" type="ORF">bsdE14_25530</name>
</gene>
<organism evidence="1 2">
    <name type="scientific">Clostridium omnivorum</name>
    <dbReference type="NCBI Taxonomy" id="1604902"/>
    <lineage>
        <taxon>Bacteria</taxon>
        <taxon>Bacillati</taxon>
        <taxon>Bacillota</taxon>
        <taxon>Clostridia</taxon>
        <taxon>Eubacteriales</taxon>
        <taxon>Clostridiaceae</taxon>
        <taxon>Clostridium</taxon>
    </lineage>
</organism>
<evidence type="ECO:0008006" key="3">
    <source>
        <dbReference type="Google" id="ProtNLM"/>
    </source>
</evidence>
<comment type="caution">
    <text evidence="1">The sequence shown here is derived from an EMBL/GenBank/DDBJ whole genome shotgun (WGS) entry which is preliminary data.</text>
</comment>
<name>A0ABQ5N7A8_9CLOT</name>
<proteinExistence type="predicted"/>
<accession>A0ABQ5N7A8</accession>